<evidence type="ECO:0000259" key="1">
    <source>
        <dbReference type="Pfam" id="PF13566"/>
    </source>
</evidence>
<dbReference type="STRING" id="84035.SAMN05660742_10443"/>
<evidence type="ECO:0000313" key="3">
    <source>
        <dbReference type="Proteomes" id="UP000199662"/>
    </source>
</evidence>
<reference evidence="2 3" key="1">
    <citation type="submission" date="2016-10" db="EMBL/GenBank/DDBJ databases">
        <authorList>
            <person name="de Groot N.N."/>
        </authorList>
    </citation>
    <scope>NUCLEOTIDE SEQUENCE [LARGE SCALE GENOMIC DNA]</scope>
    <source>
        <strain evidence="2 3">DSM 2179</strain>
    </source>
</reference>
<dbReference type="InterPro" id="IPR025404">
    <property type="entry name" value="DUF4130"/>
</dbReference>
<gene>
    <name evidence="2" type="ORF">SAMN05660742_10443</name>
</gene>
<dbReference type="Proteomes" id="UP000199662">
    <property type="component" value="Unassembled WGS sequence"/>
</dbReference>
<proteinExistence type="predicted"/>
<feature type="domain" description="DUF4130" evidence="1">
    <location>
        <begin position="86"/>
        <end position="246"/>
    </location>
</feature>
<name>A0A1H6WJW8_9FIRM</name>
<dbReference type="NCBIfam" id="TIGR03915">
    <property type="entry name" value="SAM_7_link_chp"/>
    <property type="match status" value="1"/>
</dbReference>
<evidence type="ECO:0000313" key="2">
    <source>
        <dbReference type="EMBL" id="SEJ17311.1"/>
    </source>
</evidence>
<keyword evidence="3" id="KW-1185">Reference proteome</keyword>
<accession>A0A1H6WJW8</accession>
<dbReference type="AlphaFoldDB" id="A0A1H6WJW8"/>
<dbReference type="EMBL" id="FNZK01000004">
    <property type="protein sequence ID" value="SEJ17311.1"/>
    <property type="molecule type" value="Genomic_DNA"/>
</dbReference>
<dbReference type="RefSeq" id="WP_091829792.1">
    <property type="nucleotide sequence ID" value="NZ_FNZK01000004.1"/>
</dbReference>
<protein>
    <submittedName>
        <fullName evidence="2">Probable DNA metabolism protein</fullName>
    </submittedName>
</protein>
<sequence length="269" mass="31847">MSATAAVIYNYDGSFEGLLCCVFESYDKKEIPLAIIGPDYRQSMLLAGKDILTDPMKAKRVQSSIPKKISYEVYEFVCQAFLTCFPEKELYILLFLRQAYKCGPQIMNRLTDEIVYPLYKAVQHLQKESHLLKGFIRFSVANQVLISEIGPKNFVLPLLKQHFMERYPEERFLIYDKTHQMGLLYQPYQSRIVPIDALEMPEFDETEIQFRQLWKLFYDTIEIKGRHNEKCRMTQMPKRYWDYMTEFQSAPTLRRKIPNGPEKLPVKYK</sequence>
<dbReference type="Pfam" id="PF13566">
    <property type="entry name" value="DUF4130"/>
    <property type="match status" value="1"/>
</dbReference>
<organism evidence="2 3">
    <name type="scientific">Propionispira arboris</name>
    <dbReference type="NCBI Taxonomy" id="84035"/>
    <lineage>
        <taxon>Bacteria</taxon>
        <taxon>Bacillati</taxon>
        <taxon>Bacillota</taxon>
        <taxon>Negativicutes</taxon>
        <taxon>Selenomonadales</taxon>
        <taxon>Selenomonadaceae</taxon>
        <taxon>Propionispira</taxon>
    </lineage>
</organism>
<dbReference type="InterPro" id="IPR023875">
    <property type="entry name" value="DNA_repair_put"/>
</dbReference>